<protein>
    <recommendedName>
        <fullName evidence="3 10">Thymidylate kinase</fullName>
        <ecNumber evidence="2 10">2.7.4.9</ecNumber>
    </recommendedName>
    <alternativeName>
        <fullName evidence="10">dTMP kinase</fullName>
    </alternativeName>
</protein>
<dbReference type="InterPro" id="IPR027417">
    <property type="entry name" value="P-loop_NTPase"/>
</dbReference>
<feature type="domain" description="Thymidylate kinase-like" evidence="11">
    <location>
        <begin position="13"/>
        <end position="193"/>
    </location>
</feature>
<dbReference type="GO" id="GO:0016301">
    <property type="term" value="F:kinase activity"/>
    <property type="evidence" value="ECO:0007669"/>
    <property type="project" value="UniProtKB-KW"/>
</dbReference>
<proteinExistence type="inferred from homology"/>
<evidence type="ECO:0000256" key="1">
    <source>
        <dbReference type="ARBA" id="ARBA00009776"/>
    </source>
</evidence>
<dbReference type="PROSITE" id="PS01331">
    <property type="entry name" value="THYMIDYLATE_KINASE"/>
    <property type="match status" value="1"/>
</dbReference>
<evidence type="ECO:0000256" key="3">
    <source>
        <dbReference type="ARBA" id="ARBA00017144"/>
    </source>
</evidence>
<keyword evidence="8 10" id="KW-0067">ATP-binding</keyword>
<keyword evidence="6 10" id="KW-0547">Nucleotide-binding</keyword>
<keyword evidence="5 10" id="KW-0545">Nucleotide biosynthesis</keyword>
<organism evidence="12 13">
    <name type="scientific">Sulfobacillus thermotolerans</name>
    <dbReference type="NCBI Taxonomy" id="338644"/>
    <lineage>
        <taxon>Bacteria</taxon>
        <taxon>Bacillati</taxon>
        <taxon>Bacillota</taxon>
        <taxon>Clostridia</taxon>
        <taxon>Eubacteriales</taxon>
        <taxon>Clostridiales Family XVII. Incertae Sedis</taxon>
        <taxon>Sulfobacillus</taxon>
    </lineage>
</organism>
<dbReference type="Proteomes" id="UP000325292">
    <property type="component" value="Chromosome"/>
</dbReference>
<dbReference type="PANTHER" id="PTHR10344:SF4">
    <property type="entry name" value="UMP-CMP KINASE 2, MITOCHONDRIAL"/>
    <property type="match status" value="1"/>
</dbReference>
<evidence type="ECO:0000313" key="12">
    <source>
        <dbReference type="EMBL" id="AUW92776.1"/>
    </source>
</evidence>
<dbReference type="Gene3D" id="3.40.50.300">
    <property type="entry name" value="P-loop containing nucleotide triphosphate hydrolases"/>
    <property type="match status" value="1"/>
</dbReference>
<sequence>MGDQRSRGQLITFEGLEKVGKSTQIRHLSVWLRSQGYSVTVVREPGGTMLGETLRGMLLHTVQIHSPHAEFLLFAAARAELVATVIAPAMAEGHIVIVDRFADSSVAYQGFGRGLDVKWITMVNQQVMQGIEPDVTFWLRGPSFARGEDNMERQDEQFFARVEQGYLALAQANPTRWQIIDSQRPVEVVGQDIQSILHHMWSEH</sequence>
<evidence type="ECO:0000256" key="6">
    <source>
        <dbReference type="ARBA" id="ARBA00022741"/>
    </source>
</evidence>
<reference evidence="12 13" key="1">
    <citation type="journal article" date="2019" name="Sci. Rep.">
        <title>Sulfobacillus thermotolerans: new insights into resistance and metabolic capacities of acidophilic chemolithotrophs.</title>
        <authorList>
            <person name="Panyushkina A.E."/>
            <person name="Babenko V.V."/>
            <person name="Nikitina A.S."/>
            <person name="Selezneva O.V."/>
            <person name="Tsaplina I.A."/>
            <person name="Letarova M.A."/>
            <person name="Kostryukova E.S."/>
            <person name="Letarov A.V."/>
        </authorList>
    </citation>
    <scope>NUCLEOTIDE SEQUENCE [LARGE SCALE GENOMIC DNA]</scope>
    <source>
        <strain evidence="12 13">Kr1</strain>
    </source>
</reference>
<keyword evidence="7 10" id="KW-0418">Kinase</keyword>
<gene>
    <name evidence="10" type="primary">tmk</name>
    <name evidence="12" type="ORF">BXT84_01410</name>
</gene>
<evidence type="ECO:0000313" key="13">
    <source>
        <dbReference type="Proteomes" id="UP000325292"/>
    </source>
</evidence>
<evidence type="ECO:0000256" key="4">
    <source>
        <dbReference type="ARBA" id="ARBA00022679"/>
    </source>
</evidence>
<comment type="similarity">
    <text evidence="1 10">Belongs to the thymidylate kinase family.</text>
</comment>
<dbReference type="SUPFAM" id="SSF52540">
    <property type="entry name" value="P-loop containing nucleoside triphosphate hydrolases"/>
    <property type="match status" value="1"/>
</dbReference>
<name>A0ABN5GWS3_9FIRM</name>
<evidence type="ECO:0000256" key="7">
    <source>
        <dbReference type="ARBA" id="ARBA00022777"/>
    </source>
</evidence>
<keyword evidence="13" id="KW-1185">Reference proteome</keyword>
<dbReference type="EMBL" id="CP019454">
    <property type="protein sequence ID" value="AUW92776.1"/>
    <property type="molecule type" value="Genomic_DNA"/>
</dbReference>
<dbReference type="InterPro" id="IPR018095">
    <property type="entry name" value="Thymidylate_kin_CS"/>
</dbReference>
<evidence type="ECO:0000256" key="9">
    <source>
        <dbReference type="ARBA" id="ARBA00048743"/>
    </source>
</evidence>
<dbReference type="NCBIfam" id="TIGR00041">
    <property type="entry name" value="DTMP_kinase"/>
    <property type="match status" value="1"/>
</dbReference>
<dbReference type="InterPro" id="IPR039430">
    <property type="entry name" value="Thymidylate_kin-like_dom"/>
</dbReference>
<evidence type="ECO:0000256" key="10">
    <source>
        <dbReference type="HAMAP-Rule" id="MF_00165"/>
    </source>
</evidence>
<dbReference type="HAMAP" id="MF_00165">
    <property type="entry name" value="Thymidylate_kinase"/>
    <property type="match status" value="1"/>
</dbReference>
<evidence type="ECO:0000259" key="11">
    <source>
        <dbReference type="Pfam" id="PF02223"/>
    </source>
</evidence>
<dbReference type="InterPro" id="IPR018094">
    <property type="entry name" value="Thymidylate_kinase"/>
</dbReference>
<comment type="function">
    <text evidence="10">Phosphorylation of dTMP to form dTDP in both de novo and salvage pathways of dTTP synthesis.</text>
</comment>
<evidence type="ECO:0000256" key="8">
    <source>
        <dbReference type="ARBA" id="ARBA00022840"/>
    </source>
</evidence>
<accession>A0ABN5GWS3</accession>
<keyword evidence="4 10" id="KW-0808">Transferase</keyword>
<evidence type="ECO:0000256" key="5">
    <source>
        <dbReference type="ARBA" id="ARBA00022727"/>
    </source>
</evidence>
<dbReference type="PANTHER" id="PTHR10344">
    <property type="entry name" value="THYMIDYLATE KINASE"/>
    <property type="match status" value="1"/>
</dbReference>
<dbReference type="EC" id="2.7.4.9" evidence="2 10"/>
<dbReference type="Pfam" id="PF02223">
    <property type="entry name" value="Thymidylate_kin"/>
    <property type="match status" value="1"/>
</dbReference>
<comment type="catalytic activity">
    <reaction evidence="9 10">
        <text>dTMP + ATP = dTDP + ADP</text>
        <dbReference type="Rhea" id="RHEA:13517"/>
        <dbReference type="ChEBI" id="CHEBI:30616"/>
        <dbReference type="ChEBI" id="CHEBI:58369"/>
        <dbReference type="ChEBI" id="CHEBI:63528"/>
        <dbReference type="ChEBI" id="CHEBI:456216"/>
        <dbReference type="EC" id="2.7.4.9"/>
    </reaction>
</comment>
<evidence type="ECO:0000256" key="2">
    <source>
        <dbReference type="ARBA" id="ARBA00012980"/>
    </source>
</evidence>
<dbReference type="CDD" id="cd01672">
    <property type="entry name" value="TMPK"/>
    <property type="match status" value="1"/>
</dbReference>
<comment type="caution">
    <text evidence="10">Lacks conserved residue(s) required for the propagation of feature annotation.</text>
</comment>